<evidence type="ECO:0000313" key="9">
    <source>
        <dbReference type="EMBL" id="AOS60917.1"/>
    </source>
</evidence>
<accession>A0AAC9MWJ7</accession>
<keyword evidence="2 6" id="KW-0645">Protease</keyword>
<organism evidence="9 10">
    <name type="scientific">Actinoalloteichus hymeniacidonis</name>
    <dbReference type="NCBI Taxonomy" id="340345"/>
    <lineage>
        <taxon>Bacteria</taxon>
        <taxon>Bacillati</taxon>
        <taxon>Actinomycetota</taxon>
        <taxon>Actinomycetes</taxon>
        <taxon>Pseudonocardiales</taxon>
        <taxon>Pseudonocardiaceae</taxon>
        <taxon>Actinoalloteichus</taxon>
    </lineage>
</organism>
<name>A0AAC9MWJ7_9PSEU</name>
<evidence type="ECO:0000256" key="6">
    <source>
        <dbReference type="PROSITE-ProRule" id="PRU01240"/>
    </source>
</evidence>
<evidence type="ECO:0000256" key="1">
    <source>
        <dbReference type="ARBA" id="ARBA00011073"/>
    </source>
</evidence>
<dbReference type="PROSITE" id="PS51892">
    <property type="entry name" value="SUBTILASE"/>
    <property type="match status" value="1"/>
</dbReference>
<evidence type="ECO:0000256" key="4">
    <source>
        <dbReference type="ARBA" id="ARBA00022825"/>
    </source>
</evidence>
<dbReference type="Gene3D" id="3.40.50.200">
    <property type="entry name" value="Peptidase S8/S53 domain"/>
    <property type="match status" value="1"/>
</dbReference>
<dbReference type="GO" id="GO:0004252">
    <property type="term" value="F:serine-type endopeptidase activity"/>
    <property type="evidence" value="ECO:0007669"/>
    <property type="project" value="UniProtKB-UniRule"/>
</dbReference>
<evidence type="ECO:0000256" key="2">
    <source>
        <dbReference type="ARBA" id="ARBA00022670"/>
    </source>
</evidence>
<keyword evidence="10" id="KW-1185">Reference proteome</keyword>
<dbReference type="EMBL" id="CP014859">
    <property type="protein sequence ID" value="AOS60917.1"/>
    <property type="molecule type" value="Genomic_DNA"/>
</dbReference>
<dbReference type="PANTHER" id="PTHR43806">
    <property type="entry name" value="PEPTIDASE S8"/>
    <property type="match status" value="1"/>
</dbReference>
<evidence type="ECO:0000256" key="7">
    <source>
        <dbReference type="SAM" id="MobiDB-lite"/>
    </source>
</evidence>
<dbReference type="InterPro" id="IPR000209">
    <property type="entry name" value="Peptidase_S8/S53_dom"/>
</dbReference>
<keyword evidence="3 6" id="KW-0378">Hydrolase</keyword>
<evidence type="ECO:0000256" key="5">
    <source>
        <dbReference type="PIRSR" id="PIRSR615500-1"/>
    </source>
</evidence>
<dbReference type="Proteomes" id="UP000095210">
    <property type="component" value="Chromosome"/>
</dbReference>
<dbReference type="PANTHER" id="PTHR43806:SF11">
    <property type="entry name" value="CEREVISIN-RELATED"/>
    <property type="match status" value="1"/>
</dbReference>
<dbReference type="Pfam" id="PF00082">
    <property type="entry name" value="Peptidase_S8"/>
    <property type="match status" value="1"/>
</dbReference>
<keyword evidence="4 6" id="KW-0720">Serine protease</keyword>
<dbReference type="AlphaFoldDB" id="A0AAC9MWJ7"/>
<dbReference type="SUPFAM" id="SSF52743">
    <property type="entry name" value="Subtilisin-like"/>
    <property type="match status" value="1"/>
</dbReference>
<protein>
    <submittedName>
        <fullName evidence="9">Subtilase family protease</fullName>
    </submittedName>
</protein>
<feature type="domain" description="Peptidase S8/S53" evidence="8">
    <location>
        <begin position="233"/>
        <end position="496"/>
    </location>
</feature>
<dbReference type="GO" id="GO:0006508">
    <property type="term" value="P:proteolysis"/>
    <property type="evidence" value="ECO:0007669"/>
    <property type="project" value="UniProtKB-KW"/>
</dbReference>
<dbReference type="InterPro" id="IPR050131">
    <property type="entry name" value="Peptidase_S8_subtilisin-like"/>
</dbReference>
<dbReference type="PRINTS" id="PR00723">
    <property type="entry name" value="SUBTILISIN"/>
</dbReference>
<evidence type="ECO:0000259" key="8">
    <source>
        <dbReference type="Pfam" id="PF00082"/>
    </source>
</evidence>
<reference evidence="10" key="1">
    <citation type="submission" date="2016-03" db="EMBL/GenBank/DDBJ databases">
        <title>Complete genome sequence of the type strain Actinoalloteichus hymeniacidonis DSM 45092.</title>
        <authorList>
            <person name="Schaffert L."/>
            <person name="Albersmeier A."/>
            <person name="Winkler A."/>
            <person name="Kalinowski J."/>
            <person name="Zotchev S."/>
            <person name="Ruckert C."/>
        </authorList>
    </citation>
    <scope>NUCLEOTIDE SEQUENCE [LARGE SCALE GENOMIC DNA]</scope>
    <source>
        <strain evidence="10">HPA177(T) (DSM 45092(T))</strain>
    </source>
</reference>
<dbReference type="KEGG" id="ahm:TL08_00340"/>
<evidence type="ECO:0000256" key="3">
    <source>
        <dbReference type="ARBA" id="ARBA00022801"/>
    </source>
</evidence>
<sequence>MHARRSWRPPSAVLTAVAVFLGLAGVTVSSSASLAQSDESAPSGNSGAGTPGTLTLVTGDRVTIRTAPDGTVQVAGVEPGRGRETVDFVRSQRNGEHFVYPSDALGMLRADRVDEALFNVSLLAEQGFGDANTDSVSLLSASETGVRTFADDPAGADVTRTLPDLGVTALAVDKAEAVDFWSELVAGEPESDEFSAAAGPVEKVWLNQRLQPSLDESVGLVGAPSAWDAGFTGEGVRVAVLDTGYDPDHPDLAHNAVGAENLIEPGSEVTDPDGHGTHVAATIAGSGTASDGRYRGVAPDAELLHGTVCGIEGCPMDAILAGMQWAVDEQASVINMSLGGEPTDGSDPLSQAVDELTASSGVLFVIAAGNFGADFAVGSPGSADSALTVAASTKQDTLAEFSSRGPRVIDSALKPDIAAPGHDITAARSAGSQNGAPVDDQHIRMSGTSMAAPHVAGAAAILAQQHPDWSAAELKSALMSSAQPLDEVPFYGQGAGRLDLARAVEQPLRAEPASLSLGKAPFPAEAAEPVTMPVTLHNDGPEPVELDLGIDASGGGGTPEGLFDIDVSTITVPAQGTAEVSVTANFAASADTPGPKGARLVGTTVDGATVRVALGADIGAEEYSLDYSAIDRSGEPADRASVVVQNLETGASQWLDSGTLLPAGRYRVIAQVVDVGEVHGENLFTYLAQDVELDENGTVTLDARGGEPAEVQVDDPEQRLVASNFGTRLGVRSEPENGVPATLSGAVHPGRDFVVPSGPVDGLGMFADTFWERPVLTGMTNDAEPLVFDMNDMFPFGGINNPDARFIGELTAPIVDVGEAEDPTAVDVADAMALLTVPYLPVDDLETEARVTELVEAGAVAIILRYGSVTYDSAWGVPVLNANDHDDALTSRIAEGPTEFTITGREQGPASYVLHDETDGSGLPAGVHWSHDTADLARVRMRIHAPASDIAVVSVAHFAETGDGLIGMEAFPYAPLEQDVYLTPGLEWFHNATISHDNQRPVGIHETVTTRYEAGSDYELDLFSGPYGVDLGVPHYDAVTGEPIPLAGRTGDDVRISLPVFQANSANGSIGMIEPWTNIGETVLTSDGMETGRTSTPGLGTFSVPGSDAEHRLSVQADRDLLGLRVGTGYRGDWVFRSGPVEGEPEVLPLIDLRYDMALSLLHTAPVGEDLTFGVTAGYQAGSTADASGVTELRAEFATDGQNWQDAVVTAAEQGWTVTVPGQQAGSVSLRVHAADEGAGNSYTETLIAAYEVR</sequence>
<dbReference type="InterPro" id="IPR023828">
    <property type="entry name" value="Peptidase_S8_Ser-AS"/>
</dbReference>
<feature type="active site" description="Charge relay system" evidence="5 6">
    <location>
        <position position="449"/>
    </location>
</feature>
<dbReference type="InterPro" id="IPR015500">
    <property type="entry name" value="Peptidase_S8_subtilisin-rel"/>
</dbReference>
<feature type="active site" description="Charge relay system" evidence="5 6">
    <location>
        <position position="242"/>
    </location>
</feature>
<dbReference type="InterPro" id="IPR036852">
    <property type="entry name" value="Peptidase_S8/S53_dom_sf"/>
</dbReference>
<dbReference type="PROSITE" id="PS00138">
    <property type="entry name" value="SUBTILASE_SER"/>
    <property type="match status" value="1"/>
</dbReference>
<gene>
    <name evidence="9" type="ORF">TL08_00340</name>
</gene>
<proteinExistence type="inferred from homology"/>
<evidence type="ECO:0000313" key="10">
    <source>
        <dbReference type="Proteomes" id="UP000095210"/>
    </source>
</evidence>
<comment type="similarity">
    <text evidence="1 6">Belongs to the peptidase S8 family.</text>
</comment>
<feature type="region of interest" description="Disordered" evidence="7">
    <location>
        <begin position="36"/>
        <end position="55"/>
    </location>
</feature>
<feature type="active site" description="Charge relay system" evidence="5 6">
    <location>
        <position position="275"/>
    </location>
</feature>